<dbReference type="RefSeq" id="XP_014157309.1">
    <property type="nucleotide sequence ID" value="XM_014301834.1"/>
</dbReference>
<dbReference type="PANTHER" id="PTHR12886:SF0">
    <property type="entry name" value="GPI MANNOSYLTRANSFERASE 1"/>
    <property type="match status" value="1"/>
</dbReference>
<dbReference type="GO" id="GO:0005789">
    <property type="term" value="C:endoplasmic reticulum membrane"/>
    <property type="evidence" value="ECO:0007669"/>
    <property type="project" value="UniProtKB-SubCell"/>
</dbReference>
<sequence>MDKDRHYKVKYTDVDYIVFTDASRLIVDGSSPFARATYRYTPLLGLLLTPNILFTASFGKCLFAACDLLVGWVIYKLLILRKLDHNTSLCCASAWLLNPMSFGISTRGNAESIICSAVLCALWMLETKRVLAAGTLLGLAIHLKIYPILYTLPMYLWLGSSTPKPSGGQFREFLYRLAPNFRQIKLVVSCVLSFCCTTYACYLWCGDAYLEEAWIYHVRRTDNRHNFSAYFYPLYLSFGTDFAKMVGLAAFVPQAILSLVIGASLFHDLPLTMFLQTFVFVTFNKVCTSQYFLWYICLLPLVAHHKATTLTTKQAVKMTAVWFGCQGLWLLPAYFLEFEGVPTFIYLWAAGLALMCGCAWIVVQIICHSTVVP</sequence>
<feature type="transmembrane region" description="Helical" evidence="11">
    <location>
        <begin position="278"/>
        <end position="303"/>
    </location>
</feature>
<comment type="function">
    <text evidence="11">Catalytic subunit of the glycosylphosphatidylinositol-mannosyltransferase I complex which catalyzes the transfer of the first mannose, via an alpha-1,4 bond from a dolichol-phosphate-mannose (Dol-P-Man) to the glucosaminyl acyl phosphatidylinositol (GlcN-(acyl)PI) intermediate to generate alpha-D-Man-(1-&gt;4)-alpha-D-GlcN-(1-&gt;6)-(1-radyl,2-acyl-sn-glycero-3-phospho)-2-acyl-inositol and participates in the sixth step of the glycosylphosphatidylinositol-anchor biosynthesis.</text>
</comment>
<keyword evidence="8 11" id="KW-0256">Endoplasmic reticulum</keyword>
<proteinExistence type="inferred from homology"/>
<dbReference type="GeneID" id="25904852"/>
<evidence type="ECO:0000256" key="9">
    <source>
        <dbReference type="ARBA" id="ARBA00022989"/>
    </source>
</evidence>
<evidence type="ECO:0000256" key="3">
    <source>
        <dbReference type="ARBA" id="ARBA00011071"/>
    </source>
</evidence>
<evidence type="ECO:0000256" key="11">
    <source>
        <dbReference type="RuleBase" id="RU365064"/>
    </source>
</evidence>
<feature type="transmembrane region" description="Helical" evidence="11">
    <location>
        <begin position="130"/>
        <end position="149"/>
    </location>
</feature>
<evidence type="ECO:0000256" key="7">
    <source>
        <dbReference type="ARBA" id="ARBA00022692"/>
    </source>
</evidence>
<feature type="transmembrane region" description="Helical" evidence="11">
    <location>
        <begin position="315"/>
        <end position="335"/>
    </location>
</feature>
<comment type="similarity">
    <text evidence="3 11">Belongs to the PIGM family.</text>
</comment>
<accession>A0A0L0G2P2</accession>
<reference evidence="12 13" key="1">
    <citation type="submission" date="2011-02" db="EMBL/GenBank/DDBJ databases">
        <title>The Genome Sequence of Sphaeroforma arctica JP610.</title>
        <authorList>
            <consortium name="The Broad Institute Genome Sequencing Platform"/>
            <person name="Russ C."/>
            <person name="Cuomo C."/>
            <person name="Young S.K."/>
            <person name="Zeng Q."/>
            <person name="Gargeya S."/>
            <person name="Alvarado L."/>
            <person name="Berlin A."/>
            <person name="Chapman S.B."/>
            <person name="Chen Z."/>
            <person name="Freedman E."/>
            <person name="Gellesch M."/>
            <person name="Goldberg J."/>
            <person name="Griggs A."/>
            <person name="Gujja S."/>
            <person name="Heilman E."/>
            <person name="Heiman D."/>
            <person name="Howarth C."/>
            <person name="Mehta T."/>
            <person name="Neiman D."/>
            <person name="Pearson M."/>
            <person name="Roberts A."/>
            <person name="Saif S."/>
            <person name="Shea T."/>
            <person name="Shenoy N."/>
            <person name="Sisk P."/>
            <person name="Stolte C."/>
            <person name="Sykes S."/>
            <person name="White J."/>
            <person name="Yandava C."/>
            <person name="Burger G."/>
            <person name="Gray M.W."/>
            <person name="Holland P.W.H."/>
            <person name="King N."/>
            <person name="Lang F.B.F."/>
            <person name="Roger A.J."/>
            <person name="Ruiz-Trillo I."/>
            <person name="Haas B."/>
            <person name="Nusbaum C."/>
            <person name="Birren B."/>
        </authorList>
    </citation>
    <scope>NUCLEOTIDE SEQUENCE [LARGE SCALE GENOMIC DNA]</scope>
    <source>
        <strain evidence="12 13">JP610</strain>
    </source>
</reference>
<evidence type="ECO:0000313" key="13">
    <source>
        <dbReference type="Proteomes" id="UP000054560"/>
    </source>
</evidence>
<evidence type="ECO:0000256" key="6">
    <source>
        <dbReference type="ARBA" id="ARBA00022679"/>
    </source>
</evidence>
<feature type="transmembrane region" description="Helical" evidence="11">
    <location>
        <begin position="245"/>
        <end position="266"/>
    </location>
</feature>
<keyword evidence="13" id="KW-1185">Reference proteome</keyword>
<keyword evidence="9 11" id="KW-1133">Transmembrane helix</keyword>
<evidence type="ECO:0000256" key="4">
    <source>
        <dbReference type="ARBA" id="ARBA00022502"/>
    </source>
</evidence>
<feature type="transmembrane region" description="Helical" evidence="11">
    <location>
        <begin position="347"/>
        <end position="367"/>
    </location>
</feature>
<dbReference type="Proteomes" id="UP000054560">
    <property type="component" value="Unassembled WGS sequence"/>
</dbReference>
<keyword evidence="4 11" id="KW-0337">GPI-anchor biosynthesis</keyword>
<protein>
    <recommendedName>
        <fullName evidence="11">GPI mannosyltransferase 1</fullName>
        <ecNumber evidence="11">2.4.1.-</ecNumber>
    </recommendedName>
    <alternativeName>
        <fullName evidence="11">GPI mannosyltransferase I</fullName>
    </alternativeName>
</protein>
<evidence type="ECO:0000256" key="2">
    <source>
        <dbReference type="ARBA" id="ARBA00004687"/>
    </source>
</evidence>
<dbReference type="EC" id="2.4.1.-" evidence="11"/>
<dbReference type="GO" id="GO:0051751">
    <property type="term" value="F:alpha-1,4-mannosyltransferase activity"/>
    <property type="evidence" value="ECO:0007669"/>
    <property type="project" value="InterPro"/>
</dbReference>
<dbReference type="InterPro" id="IPR007704">
    <property type="entry name" value="PIG-M"/>
</dbReference>
<dbReference type="STRING" id="667725.A0A0L0G2P2"/>
<name>A0A0L0G2P2_9EUKA</name>
<evidence type="ECO:0000256" key="1">
    <source>
        <dbReference type="ARBA" id="ARBA00004477"/>
    </source>
</evidence>
<comment type="pathway">
    <text evidence="2 11">Glycolipid biosynthesis; glycosylphosphatidylinositol-anchor biosynthesis.</text>
</comment>
<evidence type="ECO:0000256" key="5">
    <source>
        <dbReference type="ARBA" id="ARBA00022676"/>
    </source>
</evidence>
<feature type="transmembrane region" description="Helical" evidence="11">
    <location>
        <begin position="52"/>
        <end position="75"/>
    </location>
</feature>
<dbReference type="UniPathway" id="UPA00196"/>
<dbReference type="EMBL" id="KQ241836">
    <property type="protein sequence ID" value="KNC83407.1"/>
    <property type="molecule type" value="Genomic_DNA"/>
</dbReference>
<keyword evidence="5 11" id="KW-0328">Glycosyltransferase</keyword>
<dbReference type="GO" id="GO:0004376">
    <property type="term" value="F:GPI mannosyltransferase activity"/>
    <property type="evidence" value="ECO:0007669"/>
    <property type="project" value="InterPro"/>
</dbReference>
<dbReference type="GO" id="GO:0006506">
    <property type="term" value="P:GPI anchor biosynthetic process"/>
    <property type="evidence" value="ECO:0007669"/>
    <property type="project" value="UniProtKB-UniPathway"/>
</dbReference>
<dbReference type="OrthoDB" id="1741594at2759"/>
<dbReference type="PANTHER" id="PTHR12886">
    <property type="entry name" value="PIG-M MANNOSYLTRANSFERASE"/>
    <property type="match status" value="1"/>
</dbReference>
<evidence type="ECO:0000256" key="8">
    <source>
        <dbReference type="ARBA" id="ARBA00022824"/>
    </source>
</evidence>
<organism evidence="12 13">
    <name type="scientific">Sphaeroforma arctica JP610</name>
    <dbReference type="NCBI Taxonomy" id="667725"/>
    <lineage>
        <taxon>Eukaryota</taxon>
        <taxon>Ichthyosporea</taxon>
        <taxon>Ichthyophonida</taxon>
        <taxon>Sphaeroforma</taxon>
    </lineage>
</organism>
<gene>
    <name evidence="12" type="ORF">SARC_04348</name>
</gene>
<dbReference type="GO" id="GO:1990529">
    <property type="term" value="C:glycosylphosphatidylinositol-mannosyltransferase I complex"/>
    <property type="evidence" value="ECO:0007669"/>
    <property type="project" value="TreeGrafter"/>
</dbReference>
<dbReference type="AlphaFoldDB" id="A0A0L0G2P2"/>
<dbReference type="Pfam" id="PF05007">
    <property type="entry name" value="Mannosyl_trans"/>
    <property type="match status" value="1"/>
</dbReference>
<keyword evidence="7 11" id="KW-0812">Transmembrane</keyword>
<feature type="transmembrane region" description="Helical" evidence="11">
    <location>
        <begin position="186"/>
        <end position="210"/>
    </location>
</feature>
<evidence type="ECO:0000313" key="12">
    <source>
        <dbReference type="EMBL" id="KNC83407.1"/>
    </source>
</evidence>
<keyword evidence="10 11" id="KW-0472">Membrane</keyword>
<keyword evidence="6 11" id="KW-0808">Transferase</keyword>
<evidence type="ECO:0000256" key="10">
    <source>
        <dbReference type="ARBA" id="ARBA00023136"/>
    </source>
</evidence>
<dbReference type="eggNOG" id="KOG3893">
    <property type="taxonomic scope" value="Eukaryota"/>
</dbReference>
<comment type="subcellular location">
    <subcellularLocation>
        <location evidence="1 11">Endoplasmic reticulum membrane</location>
        <topology evidence="1 11">Multi-pass membrane protein</topology>
    </subcellularLocation>
</comment>